<evidence type="ECO:0000313" key="1">
    <source>
        <dbReference type="EMBL" id="MRY12623.1"/>
    </source>
</evidence>
<comment type="caution">
    <text evidence="1">The sequence shown here is derived from an EMBL/GenBank/DDBJ whole genome shotgun (WGS) entry which is preliminary data.</text>
</comment>
<organism evidence="1">
    <name type="scientific">Parabacteroides goldsteinii</name>
    <dbReference type="NCBI Taxonomy" id="328812"/>
    <lineage>
        <taxon>Bacteria</taxon>
        <taxon>Pseudomonadati</taxon>
        <taxon>Bacteroidota</taxon>
        <taxon>Bacteroidia</taxon>
        <taxon>Bacteroidales</taxon>
        <taxon>Tannerellaceae</taxon>
        <taxon>Parabacteroides</taxon>
    </lineage>
</organism>
<dbReference type="AlphaFoldDB" id="A0A6G1ZF93"/>
<sequence>MTMQQINNNPQTPLEKLISDKRRIKRQCIIQKQKLNDDFSYIQEHAGSLLLSGVTSLLFPNSKSEKKESIPTVSTSETPLSSIGISDYLHIAQGIFPLVWDVARPLLFTWGIRKAQSWFTGLLFKKKK</sequence>
<name>A0A6G1ZF93_9BACT</name>
<proteinExistence type="predicted"/>
<reference evidence="1" key="1">
    <citation type="journal article" date="2019" name="Nat. Med.">
        <title>A library of human gut bacterial isolates paired with longitudinal multiomics data enables mechanistic microbiome research.</title>
        <authorList>
            <person name="Poyet M."/>
            <person name="Groussin M."/>
            <person name="Gibbons S.M."/>
            <person name="Avila-Pacheco J."/>
            <person name="Jiang X."/>
            <person name="Kearney S.M."/>
            <person name="Perrotta A.R."/>
            <person name="Berdy B."/>
            <person name="Zhao S."/>
            <person name="Lieberman T.D."/>
            <person name="Swanson P.K."/>
            <person name="Smith M."/>
            <person name="Roesemann S."/>
            <person name="Alexander J.E."/>
            <person name="Rich S.A."/>
            <person name="Livny J."/>
            <person name="Vlamakis H."/>
            <person name="Clish C."/>
            <person name="Bullock K."/>
            <person name="Deik A."/>
            <person name="Scott J."/>
            <person name="Pierce K.A."/>
            <person name="Xavier R.J."/>
            <person name="Alm E.J."/>
        </authorList>
    </citation>
    <scope>NUCLEOTIDE SEQUENCE</scope>
    <source>
        <strain evidence="1">BIOML-A4</strain>
    </source>
</reference>
<dbReference type="EMBL" id="WKLP01000020">
    <property type="protein sequence ID" value="MRY12623.1"/>
    <property type="molecule type" value="Genomic_DNA"/>
</dbReference>
<accession>A0A6G1ZF93</accession>
<protein>
    <submittedName>
        <fullName evidence="1">Uncharacterized protein</fullName>
    </submittedName>
</protein>
<gene>
    <name evidence="1" type="ORF">GKE01_14255</name>
</gene>